<gene>
    <name evidence="2" type="ORF">dnl_21980</name>
</gene>
<dbReference type="RefSeq" id="WP_207691615.1">
    <property type="nucleotide sequence ID" value="NZ_CP061799.1"/>
</dbReference>
<dbReference type="InterPro" id="IPR004010">
    <property type="entry name" value="Double_Cache_2"/>
</dbReference>
<dbReference type="Gene3D" id="3.30.450.20">
    <property type="entry name" value="PAS domain"/>
    <property type="match status" value="1"/>
</dbReference>
<dbReference type="KEGG" id="dli:dnl_21980"/>
<feature type="domain" description="Double Cache" evidence="1">
    <location>
        <begin position="64"/>
        <end position="159"/>
    </location>
</feature>
<evidence type="ECO:0000313" key="3">
    <source>
        <dbReference type="Proteomes" id="UP000663720"/>
    </source>
</evidence>
<protein>
    <submittedName>
        <fullName evidence="2">Double Cache 2 domain-containing protein</fullName>
    </submittedName>
</protein>
<organism evidence="2 3">
    <name type="scientific">Desulfonema limicola</name>
    <dbReference type="NCBI Taxonomy" id="45656"/>
    <lineage>
        <taxon>Bacteria</taxon>
        <taxon>Pseudomonadati</taxon>
        <taxon>Thermodesulfobacteriota</taxon>
        <taxon>Desulfobacteria</taxon>
        <taxon>Desulfobacterales</taxon>
        <taxon>Desulfococcaceae</taxon>
        <taxon>Desulfonema</taxon>
    </lineage>
</organism>
<evidence type="ECO:0000313" key="2">
    <source>
        <dbReference type="EMBL" id="QTA79916.1"/>
    </source>
</evidence>
<evidence type="ECO:0000259" key="1">
    <source>
        <dbReference type="Pfam" id="PF08269"/>
    </source>
</evidence>
<dbReference type="AlphaFoldDB" id="A0A975GG44"/>
<accession>A0A975GG44</accession>
<proteinExistence type="predicted"/>
<reference evidence="2" key="1">
    <citation type="journal article" date="2021" name="Microb. Physiol.">
        <title>Proteogenomic Insights into the Physiology of Marine, Sulfate-Reducing, Filamentous Desulfonema limicola and Desulfonema magnum.</title>
        <authorList>
            <person name="Schnaars V."/>
            <person name="Wohlbrand L."/>
            <person name="Scheve S."/>
            <person name="Hinrichs C."/>
            <person name="Reinhardt R."/>
            <person name="Rabus R."/>
        </authorList>
    </citation>
    <scope>NUCLEOTIDE SEQUENCE</scope>
    <source>
        <strain evidence="2">5ac10</strain>
    </source>
</reference>
<name>A0A975GG44_9BACT</name>
<keyword evidence="3" id="KW-1185">Reference proteome</keyword>
<dbReference type="EMBL" id="CP061799">
    <property type="protein sequence ID" value="QTA79916.1"/>
    <property type="molecule type" value="Genomic_DNA"/>
</dbReference>
<sequence>MEKKLIIFLMLAAILLTTVYPVLAETQKITPQMAADHVKKAVRLIEEKGPDIAFPILSDPDGEYVDGELYVFTYNMEGTIIQHLRPALVGKNMMNIKDKDGKCLACEFLRIAKEQGQGWSQYWWPKPGSGELSIKVSYIMKVPSHAMFVGVGIYDMTIDQIKASIKVKD</sequence>
<dbReference type="Proteomes" id="UP000663720">
    <property type="component" value="Chromosome"/>
</dbReference>
<dbReference type="Pfam" id="PF08269">
    <property type="entry name" value="dCache_2"/>
    <property type="match status" value="1"/>
</dbReference>